<feature type="domain" description="Outer membrane protein beta-barrel" evidence="5">
    <location>
        <begin position="294"/>
        <end position="693"/>
    </location>
</feature>
<comment type="caution">
    <text evidence="6">The sequence shown here is derived from an EMBL/GenBank/DDBJ whole genome shotgun (WGS) entry which is preliminary data.</text>
</comment>
<keyword evidence="2" id="KW-0472">Membrane</keyword>
<accession>A0A5C8GD63</accession>
<reference evidence="7" key="1">
    <citation type="submission" date="2019-05" db="EMBL/GenBank/DDBJ databases">
        <title>Prevotella brunnea sp. nov., isolated from a wound of a patient.</title>
        <authorList>
            <person name="Buhl M."/>
        </authorList>
    </citation>
    <scope>NUCLEOTIDE SEQUENCE [LARGE SCALE GENOMIC DNA]</scope>
    <source>
        <strain evidence="7">A2672</strain>
    </source>
</reference>
<evidence type="ECO:0000256" key="2">
    <source>
        <dbReference type="ARBA" id="ARBA00023136"/>
    </source>
</evidence>
<name>A0A5C8GD63_9BACT</name>
<dbReference type="InterPro" id="IPR036942">
    <property type="entry name" value="Beta-barrel_TonB_sf"/>
</dbReference>
<dbReference type="EMBL" id="SDIK01000075">
    <property type="protein sequence ID" value="TXJ59679.1"/>
    <property type="molecule type" value="Genomic_DNA"/>
</dbReference>
<protein>
    <submittedName>
        <fullName evidence="6">TonB-dependent receptor</fullName>
    </submittedName>
</protein>
<evidence type="ECO:0000256" key="4">
    <source>
        <dbReference type="SAM" id="SignalP"/>
    </source>
</evidence>
<dbReference type="InterPro" id="IPR041700">
    <property type="entry name" value="OMP_b-brl_3"/>
</dbReference>
<evidence type="ECO:0000313" key="6">
    <source>
        <dbReference type="EMBL" id="TXJ59679.1"/>
    </source>
</evidence>
<keyword evidence="4" id="KW-0732">Signal</keyword>
<keyword evidence="7" id="KW-1185">Reference proteome</keyword>
<feature type="chain" id="PRO_5023024882" evidence="4">
    <location>
        <begin position="22"/>
        <end position="719"/>
    </location>
</feature>
<dbReference type="AlphaFoldDB" id="A0A5C8GD63"/>
<evidence type="ECO:0000256" key="3">
    <source>
        <dbReference type="ARBA" id="ARBA00023237"/>
    </source>
</evidence>
<dbReference type="Gene3D" id="2.40.170.20">
    <property type="entry name" value="TonB-dependent receptor, beta-barrel domain"/>
    <property type="match status" value="1"/>
</dbReference>
<dbReference type="Pfam" id="PF14905">
    <property type="entry name" value="OMP_b-brl_3"/>
    <property type="match status" value="1"/>
</dbReference>
<dbReference type="SUPFAM" id="SSF56935">
    <property type="entry name" value="Porins"/>
    <property type="match status" value="1"/>
</dbReference>
<sequence length="719" mass="82983">MKKYLYILSFCFLQCALTCFAQNKHTLMSDSIMLSEVTVLAERPFVQRKADRMIVSVEHSKLLKARSLSNILSLIPGVSYDGEGGVTIMGNGIKIYENGRMVKLSGAQLKRYLSSLRGNDIKSLEIIPQATVEYDAEGGTGVLVINRQKKHDYGLSGYGGSEYERKSKNSFSEFTGLTYSWGNFALYANMMLGQSESLSKIAESDYGRNITVNSISESTDKSLYYMPKLGFDFYISPKQYLGVEWSGNYAKDYSNDCWVHSTITDNSPDQTSIRSYAPYTLKSNTNNVTLNYEWKTDTLGSKLNLIADYVGESEHDLYEYENKYTKGIGGDSIITKSQPSFERINIYSTQVDFTKIFSRHQFTLGAKYVNAGINYDNKLYLGNTTLGGTLSEDADERDDFNYFEQQYAIYGMYRYTSRPWDVQVGLRNEYTEWNTRQRVKTQLHSSRNDNNIFPSFFVRKDMGQGNALSLSYTQSINRPSYQMVNPFIFHLSETSYKEGNPYLKGELLYNAALQFVLKSRYIFSLSALFIDRKINEIYEQIEEKQTRYTLKNDGNSKRLALYLEIPFTWGIWNCRNNAELSQSIYQNSDKRVNDFGVVLSSINRFRLSKQLTAMANLRYIRHYKRLYLIQKTDYFGVDIEGDYNCLKDKLNINFGVKDLLNSRGKNQQIFKNGEFEHHTDFHFISRKFFVSATFSFSAGLKRASQHYKTHSNREEKERM</sequence>
<dbReference type="Proteomes" id="UP000321612">
    <property type="component" value="Unassembled WGS sequence"/>
</dbReference>
<dbReference type="RefSeq" id="WP_147785752.1">
    <property type="nucleotide sequence ID" value="NZ_VFFG01000039.1"/>
</dbReference>
<organism evidence="6 7">
    <name type="scientific">Prevotella brunnea</name>
    <dbReference type="NCBI Taxonomy" id="2508867"/>
    <lineage>
        <taxon>Bacteria</taxon>
        <taxon>Pseudomonadati</taxon>
        <taxon>Bacteroidota</taxon>
        <taxon>Bacteroidia</taxon>
        <taxon>Bacteroidales</taxon>
        <taxon>Prevotellaceae</taxon>
        <taxon>Prevotella</taxon>
    </lineage>
</organism>
<keyword evidence="6" id="KW-0675">Receptor</keyword>
<keyword evidence="3" id="KW-0998">Cell outer membrane</keyword>
<dbReference type="GO" id="GO:0009279">
    <property type="term" value="C:cell outer membrane"/>
    <property type="evidence" value="ECO:0007669"/>
    <property type="project" value="UniProtKB-SubCell"/>
</dbReference>
<proteinExistence type="predicted"/>
<comment type="subcellular location">
    <subcellularLocation>
        <location evidence="1">Cell outer membrane</location>
    </subcellularLocation>
</comment>
<gene>
    <name evidence="6" type="ORF">ETF27_09415</name>
</gene>
<evidence type="ECO:0000259" key="5">
    <source>
        <dbReference type="Pfam" id="PF14905"/>
    </source>
</evidence>
<dbReference type="OrthoDB" id="905812at2"/>
<evidence type="ECO:0000313" key="7">
    <source>
        <dbReference type="Proteomes" id="UP000321612"/>
    </source>
</evidence>
<feature type="signal peptide" evidence="4">
    <location>
        <begin position="1"/>
        <end position="21"/>
    </location>
</feature>
<evidence type="ECO:0000256" key="1">
    <source>
        <dbReference type="ARBA" id="ARBA00004442"/>
    </source>
</evidence>